<dbReference type="STRING" id="1798228.SAMN05216574_12033"/>
<sequence>MTPVLVGVGSAVAVVVMLFGFGTTLAGRRFGLLHAVAVGLIEAVLLVQTAVVLVGLSRGHDLADAPTFWGYLAGVLLIPVLAGLWAWTEPTRWAGTQVALGALAVAVMEWRLLQLWEGTGA</sequence>
<organism evidence="2 3">
    <name type="scientific">Blastococcus tunisiensis</name>
    <dbReference type="NCBI Taxonomy" id="1798228"/>
    <lineage>
        <taxon>Bacteria</taxon>
        <taxon>Bacillati</taxon>
        <taxon>Actinomycetota</taxon>
        <taxon>Actinomycetes</taxon>
        <taxon>Geodermatophilales</taxon>
        <taxon>Geodermatophilaceae</taxon>
        <taxon>Blastococcus</taxon>
    </lineage>
</organism>
<keyword evidence="1" id="KW-0472">Membrane</keyword>
<proteinExistence type="predicted"/>
<evidence type="ECO:0000313" key="2">
    <source>
        <dbReference type="EMBL" id="SFF63390.1"/>
    </source>
</evidence>
<feature type="transmembrane region" description="Helical" evidence="1">
    <location>
        <begin position="32"/>
        <end position="56"/>
    </location>
</feature>
<protein>
    <recommendedName>
        <fullName evidence="4">Integral membrane protein</fullName>
    </recommendedName>
</protein>
<dbReference type="AlphaFoldDB" id="A0A1I2KAY8"/>
<name>A0A1I2KAY8_9ACTN</name>
<dbReference type="RefSeq" id="WP_092202576.1">
    <property type="nucleotide sequence ID" value="NZ_FOND01000020.1"/>
</dbReference>
<evidence type="ECO:0008006" key="4">
    <source>
        <dbReference type="Google" id="ProtNLM"/>
    </source>
</evidence>
<dbReference type="OrthoDB" id="5197832at2"/>
<feature type="transmembrane region" description="Helical" evidence="1">
    <location>
        <begin position="68"/>
        <end position="87"/>
    </location>
</feature>
<feature type="transmembrane region" description="Helical" evidence="1">
    <location>
        <begin position="6"/>
        <end position="25"/>
    </location>
</feature>
<dbReference type="Proteomes" id="UP000198589">
    <property type="component" value="Unassembled WGS sequence"/>
</dbReference>
<keyword evidence="1" id="KW-1133">Transmembrane helix</keyword>
<dbReference type="EMBL" id="FOND01000020">
    <property type="protein sequence ID" value="SFF63390.1"/>
    <property type="molecule type" value="Genomic_DNA"/>
</dbReference>
<gene>
    <name evidence="2" type="ORF">SAMN05216574_12033</name>
</gene>
<keyword evidence="1" id="KW-0812">Transmembrane</keyword>
<accession>A0A1I2KAY8</accession>
<reference evidence="3" key="1">
    <citation type="submission" date="2016-10" db="EMBL/GenBank/DDBJ databases">
        <authorList>
            <person name="Varghese N."/>
            <person name="Submissions S."/>
        </authorList>
    </citation>
    <scope>NUCLEOTIDE SEQUENCE [LARGE SCALE GENOMIC DNA]</scope>
    <source>
        <strain evidence="3">DSM 46838</strain>
    </source>
</reference>
<keyword evidence="3" id="KW-1185">Reference proteome</keyword>
<evidence type="ECO:0000256" key="1">
    <source>
        <dbReference type="SAM" id="Phobius"/>
    </source>
</evidence>
<evidence type="ECO:0000313" key="3">
    <source>
        <dbReference type="Proteomes" id="UP000198589"/>
    </source>
</evidence>